<reference evidence="2 3" key="1">
    <citation type="submission" date="2019-06" db="EMBL/GenBank/DDBJ databases">
        <title>Draft genome sequence of [Clostridium] clostridioforme NBRC 113352.</title>
        <authorList>
            <person name="Miura T."/>
            <person name="Furukawa M."/>
            <person name="Shimamura M."/>
            <person name="Ohyama Y."/>
            <person name="Yamazoe A."/>
            <person name="Kawasaki H."/>
        </authorList>
    </citation>
    <scope>NUCLEOTIDE SEQUENCE [LARGE SCALE GENOMIC DNA]</scope>
    <source>
        <strain evidence="2 3">NBRC 113352</strain>
    </source>
</reference>
<evidence type="ECO:0000256" key="1">
    <source>
        <dbReference type="SAM" id="MobiDB-lite"/>
    </source>
</evidence>
<gene>
    <name evidence="2" type="ORF">Ccl03g_37830</name>
</gene>
<dbReference type="Proteomes" id="UP000315200">
    <property type="component" value="Unassembled WGS sequence"/>
</dbReference>
<proteinExistence type="predicted"/>
<dbReference type="EMBL" id="BJLB01000001">
    <property type="protein sequence ID" value="GEA38070.1"/>
    <property type="molecule type" value="Genomic_DNA"/>
</dbReference>
<organism evidence="2 3">
    <name type="scientific">Enterocloster clostridioformis</name>
    <dbReference type="NCBI Taxonomy" id="1531"/>
    <lineage>
        <taxon>Bacteria</taxon>
        <taxon>Bacillati</taxon>
        <taxon>Bacillota</taxon>
        <taxon>Clostridia</taxon>
        <taxon>Lachnospirales</taxon>
        <taxon>Lachnospiraceae</taxon>
        <taxon>Enterocloster</taxon>
    </lineage>
</organism>
<name>A0A829WL03_9FIRM</name>
<evidence type="ECO:0000313" key="2">
    <source>
        <dbReference type="EMBL" id="GEA38070.1"/>
    </source>
</evidence>
<dbReference type="AlphaFoldDB" id="A0A829WL03"/>
<evidence type="ECO:0000313" key="3">
    <source>
        <dbReference type="Proteomes" id="UP000315200"/>
    </source>
</evidence>
<accession>A0A829WL03</accession>
<feature type="compositionally biased region" description="Basic and acidic residues" evidence="1">
    <location>
        <begin position="11"/>
        <end position="21"/>
    </location>
</feature>
<comment type="caution">
    <text evidence="2">The sequence shown here is derived from an EMBL/GenBank/DDBJ whole genome shotgun (WGS) entry which is preliminary data.</text>
</comment>
<sequence>MYLKKNARNIGETHNEDEVKPTKMQNNSNEPGGMGQGLAELTKVQACEHVHKLYV</sequence>
<feature type="region of interest" description="Disordered" evidence="1">
    <location>
        <begin position="1"/>
        <end position="36"/>
    </location>
</feature>
<protein>
    <submittedName>
        <fullName evidence="2">Uncharacterized protein</fullName>
    </submittedName>
</protein>